<accession>A0A2N9EXJ1</accession>
<evidence type="ECO:0000256" key="1">
    <source>
        <dbReference type="ARBA" id="ARBA00004496"/>
    </source>
</evidence>
<dbReference type="AlphaFoldDB" id="A0A2N9EXJ1"/>
<dbReference type="NCBIfam" id="TIGR01012">
    <property type="entry name" value="uS2_euk_arch"/>
    <property type="match status" value="1"/>
</dbReference>
<keyword evidence="4 6" id="KW-0689">Ribosomal protein</keyword>
<evidence type="ECO:0000256" key="6">
    <source>
        <dbReference type="HAMAP-Rule" id="MF_03015"/>
    </source>
</evidence>
<evidence type="ECO:0000313" key="8">
    <source>
        <dbReference type="EMBL" id="SPC83466.1"/>
    </source>
</evidence>
<dbReference type="MetOSite" id="A0A2N9EXJ1"/>
<evidence type="ECO:0000256" key="2">
    <source>
        <dbReference type="ARBA" id="ARBA00006242"/>
    </source>
</evidence>
<comment type="function">
    <text evidence="6">Required for the assembly and/or stability of the 40S ribosomal subunit. Required for the processing of the 20S rRNA-precursor to mature 18S rRNA in a late step of the maturation of 40S ribosomal subunits.</text>
</comment>
<keyword evidence="5 6" id="KW-0687">Ribonucleoprotein</keyword>
<dbReference type="SUPFAM" id="SSF52313">
    <property type="entry name" value="Ribosomal protein S2"/>
    <property type="match status" value="1"/>
</dbReference>
<dbReference type="PRINTS" id="PR00395">
    <property type="entry name" value="RIBOSOMALS2"/>
</dbReference>
<dbReference type="HAMAP" id="MF_03015">
    <property type="entry name" value="Ribosomal_S2_euk"/>
    <property type="match status" value="1"/>
</dbReference>
<dbReference type="Gene3D" id="3.40.50.10490">
    <property type="entry name" value="Glucose-6-phosphate isomerase like protein, domain 1"/>
    <property type="match status" value="1"/>
</dbReference>
<name>A0A2N9EXJ1_FAGSY</name>
<dbReference type="CDD" id="cd01425">
    <property type="entry name" value="RPS2"/>
    <property type="match status" value="1"/>
</dbReference>
<dbReference type="InterPro" id="IPR027498">
    <property type="entry name" value="Ribosomal_uS2_euk"/>
</dbReference>
<proteinExistence type="inferred from homology"/>
<dbReference type="Pfam" id="PF00318">
    <property type="entry name" value="Ribosomal_S2"/>
    <property type="match status" value="2"/>
</dbReference>
<dbReference type="EMBL" id="OIVN01000647">
    <property type="protein sequence ID" value="SPC83466.1"/>
    <property type="molecule type" value="Genomic_DNA"/>
</dbReference>
<gene>
    <name evidence="8" type="ORF">FSB_LOCUS11348</name>
</gene>
<dbReference type="GO" id="GO:0006412">
    <property type="term" value="P:translation"/>
    <property type="evidence" value="ECO:0007669"/>
    <property type="project" value="UniProtKB-UniRule"/>
</dbReference>
<comment type="similarity">
    <text evidence="2 6 7">Belongs to the universal ribosomal protein uS2 family.</text>
</comment>
<comment type="subcellular location">
    <subcellularLocation>
        <location evidence="1 6">Cytoplasm</location>
    </subcellularLocation>
</comment>
<evidence type="ECO:0000256" key="4">
    <source>
        <dbReference type="ARBA" id="ARBA00022980"/>
    </source>
</evidence>
<keyword evidence="3 6" id="KW-0963">Cytoplasm</keyword>
<dbReference type="FunFam" id="3.40.50.10490:FF:000017">
    <property type="entry name" value="40S ribosomal protein SA"/>
    <property type="match status" value="1"/>
</dbReference>
<evidence type="ECO:0000256" key="3">
    <source>
        <dbReference type="ARBA" id="ARBA00022490"/>
    </source>
</evidence>
<dbReference type="PROSITE" id="PS00963">
    <property type="entry name" value="RIBOSOMAL_S2_2"/>
    <property type="match status" value="1"/>
</dbReference>
<dbReference type="GO" id="GO:0022627">
    <property type="term" value="C:cytosolic small ribosomal subunit"/>
    <property type="evidence" value="ECO:0007669"/>
    <property type="project" value="UniProtKB-UniRule"/>
</dbReference>
<evidence type="ECO:0000256" key="7">
    <source>
        <dbReference type="RuleBase" id="RU003631"/>
    </source>
</evidence>
<sequence>MATTTAAAPRPLSQKEADIQMMLAAEVHLGTKNIDFQMERYVFKRRNDGIYIINLGKTWEKLQLAARVIVGIENPQDIIVQSARPYGQRAVLKFAQYTGAHAIAGRHTPGTFTNQLQTSFSEPRLLILTDPRTDHQPIKEAALGNIPTIAFCDTDSPMRYVDIGIPANNKGKHSIGCLFWLLARMVLQMRGTIRPGHKWDIMVDLFFYREPEEAKQQDEDETVAIPDYGLEYSAPPLGSDWTVPGADAQWNPDVQPPISAVPAAWNPEPAAVTGEWDAAPAPTATTVIEGAPPPTGWE</sequence>
<reference evidence="8" key="1">
    <citation type="submission" date="2018-02" db="EMBL/GenBank/DDBJ databases">
        <authorList>
            <person name="Cohen D.B."/>
            <person name="Kent A.D."/>
        </authorList>
    </citation>
    <scope>NUCLEOTIDE SEQUENCE</scope>
</reference>
<dbReference type="InterPro" id="IPR005707">
    <property type="entry name" value="Ribosomal_uS2_euk/arc"/>
</dbReference>
<evidence type="ECO:0000256" key="5">
    <source>
        <dbReference type="ARBA" id="ARBA00023274"/>
    </source>
</evidence>
<dbReference type="InterPro" id="IPR023591">
    <property type="entry name" value="Ribosomal_uS2_flav_dom_sf"/>
</dbReference>
<dbReference type="PROSITE" id="PS00962">
    <property type="entry name" value="RIBOSOMAL_S2_1"/>
    <property type="match status" value="1"/>
</dbReference>
<organism evidence="8">
    <name type="scientific">Fagus sylvatica</name>
    <name type="common">Beechnut</name>
    <dbReference type="NCBI Taxonomy" id="28930"/>
    <lineage>
        <taxon>Eukaryota</taxon>
        <taxon>Viridiplantae</taxon>
        <taxon>Streptophyta</taxon>
        <taxon>Embryophyta</taxon>
        <taxon>Tracheophyta</taxon>
        <taxon>Spermatophyta</taxon>
        <taxon>Magnoliopsida</taxon>
        <taxon>eudicotyledons</taxon>
        <taxon>Gunneridae</taxon>
        <taxon>Pentapetalae</taxon>
        <taxon>rosids</taxon>
        <taxon>fabids</taxon>
        <taxon>Fagales</taxon>
        <taxon>Fagaceae</taxon>
        <taxon>Fagus</taxon>
    </lineage>
</organism>
<dbReference type="GO" id="GO:0003735">
    <property type="term" value="F:structural constituent of ribosome"/>
    <property type="evidence" value="ECO:0007669"/>
    <property type="project" value="UniProtKB-UniRule"/>
</dbReference>
<protein>
    <recommendedName>
        <fullName evidence="6">Small ribosomal subunit protein uS2</fullName>
    </recommendedName>
</protein>
<dbReference type="GO" id="GO:0000028">
    <property type="term" value="P:ribosomal small subunit assembly"/>
    <property type="evidence" value="ECO:0007669"/>
    <property type="project" value="UniProtKB-UniRule"/>
</dbReference>
<comment type="subunit">
    <text evidence="6">Component of the small ribosomal subunit. Mature ribosomes consist of a small (40S) and a large (60S) subunit. The 40S subunit contains about 33 different proteins and 1 molecule of RNA (18S). The 60S subunit contains about 49 different proteins and 3 molecules of RNA (25S, 5.8S and 5S). Interacts with ribosomal protein S21.</text>
</comment>
<dbReference type="InterPro" id="IPR018130">
    <property type="entry name" value="Ribosomal_uS2_CS"/>
</dbReference>
<dbReference type="InterPro" id="IPR001865">
    <property type="entry name" value="Ribosomal_uS2"/>
</dbReference>
<dbReference type="PANTHER" id="PTHR11489">
    <property type="entry name" value="40S RIBOSOMAL PROTEIN SA"/>
    <property type="match status" value="1"/>
</dbReference>